<evidence type="ECO:0000259" key="17">
    <source>
        <dbReference type="PROSITE" id="PS50110"/>
    </source>
</evidence>
<comment type="function">
    <text evidence="13 14">May play the central regulatory role in sporulation. It may be an element of the effector pathway responsible for the activation of sporulation genes in response to nutritional stress. Spo0A may act in concert with spo0H (a sigma factor) to control the expression of some genes that are critical to the sporulation process.</text>
</comment>
<keyword evidence="11 14" id="KW-0010">Activator</keyword>
<dbReference type="InterPro" id="IPR050595">
    <property type="entry name" value="Bact_response_regulator"/>
</dbReference>
<comment type="cofactor">
    <cofactor evidence="14 15">
        <name>Ca(2+)</name>
        <dbReference type="ChEBI" id="CHEBI:29108"/>
    </cofactor>
    <text evidence="14 15">Binds 1 Ca(2+) ion per subunit.</text>
</comment>
<proteinExistence type="predicted"/>
<comment type="subcellular location">
    <subcellularLocation>
        <location evidence="1 14">Cytoplasm</location>
    </subcellularLocation>
</comment>
<accession>A0A4R2KBV5</accession>
<dbReference type="GO" id="GO:0042173">
    <property type="term" value="P:regulation of sporulation resulting in formation of a cellular spore"/>
    <property type="evidence" value="ECO:0007669"/>
    <property type="project" value="InterPro"/>
</dbReference>
<dbReference type="InterPro" id="IPR011006">
    <property type="entry name" value="CheY-like_superfamily"/>
</dbReference>
<evidence type="ECO:0000256" key="2">
    <source>
        <dbReference type="ARBA" id="ARBA00018672"/>
    </source>
</evidence>
<dbReference type="InterPro" id="IPR012052">
    <property type="entry name" value="Spore_0_A"/>
</dbReference>
<dbReference type="Pfam" id="PF08769">
    <property type="entry name" value="Spo0A_C"/>
    <property type="match status" value="1"/>
</dbReference>
<feature type="binding site" evidence="15">
    <location>
        <position position="11"/>
    </location>
    <ligand>
        <name>Ca(2+)</name>
        <dbReference type="ChEBI" id="CHEBI:29108"/>
    </ligand>
</feature>
<evidence type="ECO:0000256" key="16">
    <source>
        <dbReference type="PROSITE-ProRule" id="PRU00169"/>
    </source>
</evidence>
<dbReference type="NCBIfam" id="TIGR02875">
    <property type="entry name" value="spore_0_A"/>
    <property type="match status" value="1"/>
</dbReference>
<keyword evidence="4 14" id="KW-0678">Repressor</keyword>
<dbReference type="Proteomes" id="UP000294919">
    <property type="component" value="Unassembled WGS sequence"/>
</dbReference>
<sequence>MEKIKVLIIDDNKEACEILKEIISRQEDMEVVGIANNGKEAIQMIIEVEPDIMLLDIIMPHLDGLGVLGKLNKSRPKIMVISSSGQDNVTREAIRLGADYFLIKPIDINETVNRIRQIMKSSECSLNVEDSSMHRYRNNQNEFFEIEIKKIFFELGIPSHLKGFLYLKESIEMIFIRKELDIEMKTIYAYLAKKHSSNADRIRKDIRHAIESTWLRGNKDNIIKYFSEKPTNKEFISIIVQKLYL</sequence>
<dbReference type="PROSITE" id="PS50110">
    <property type="entry name" value="RESPONSE_REGULATORY"/>
    <property type="match status" value="1"/>
</dbReference>
<evidence type="ECO:0000256" key="13">
    <source>
        <dbReference type="ARBA" id="ARBA00024867"/>
    </source>
</evidence>
<evidence type="ECO:0000256" key="9">
    <source>
        <dbReference type="ARBA" id="ARBA00023015"/>
    </source>
</evidence>
<dbReference type="RefSeq" id="WP_132247567.1">
    <property type="nucleotide sequence ID" value="NZ_SLWV01000031.1"/>
</dbReference>
<dbReference type="GO" id="GO:0000160">
    <property type="term" value="P:phosphorelay signal transduction system"/>
    <property type="evidence" value="ECO:0007669"/>
    <property type="project" value="UniProtKB-UniRule"/>
</dbReference>
<dbReference type="PANTHER" id="PTHR44591">
    <property type="entry name" value="STRESS RESPONSE REGULATOR PROTEIN 1"/>
    <property type="match status" value="1"/>
</dbReference>
<dbReference type="InterPro" id="IPR014879">
    <property type="entry name" value="Spo0A_C"/>
</dbReference>
<reference evidence="18 19" key="1">
    <citation type="submission" date="2019-03" db="EMBL/GenBank/DDBJ databases">
        <title>Genomic Encyclopedia of Type Strains, Phase IV (KMG-IV): sequencing the most valuable type-strain genomes for metagenomic binning, comparative biology and taxonomic classification.</title>
        <authorList>
            <person name="Goeker M."/>
        </authorList>
    </citation>
    <scope>NUCLEOTIDE SEQUENCE [LARGE SCALE GENOMIC DNA]</scope>
    <source>
        <strain evidence="18 19">DSM 102940</strain>
    </source>
</reference>
<dbReference type="InterPro" id="IPR036388">
    <property type="entry name" value="WH-like_DNA-bd_sf"/>
</dbReference>
<dbReference type="InterPro" id="IPR001789">
    <property type="entry name" value="Sig_transdc_resp-reg_receiver"/>
</dbReference>
<dbReference type="PANTHER" id="PTHR44591:SF3">
    <property type="entry name" value="RESPONSE REGULATORY DOMAIN-CONTAINING PROTEIN"/>
    <property type="match status" value="1"/>
</dbReference>
<dbReference type="Pfam" id="PF00072">
    <property type="entry name" value="Response_reg"/>
    <property type="match status" value="1"/>
</dbReference>
<dbReference type="PIRSF" id="PIRSF002937">
    <property type="entry name" value="Res_reg_Spo0A"/>
    <property type="match status" value="1"/>
</dbReference>
<keyword evidence="3 14" id="KW-0963">Cytoplasm</keyword>
<dbReference type="Gene3D" id="1.10.10.10">
    <property type="entry name" value="Winged helix-like DNA-binding domain superfamily/Winged helix DNA-binding domain"/>
    <property type="match status" value="1"/>
</dbReference>
<dbReference type="AlphaFoldDB" id="A0A4R2KBV5"/>
<dbReference type="GO" id="GO:0005737">
    <property type="term" value="C:cytoplasm"/>
    <property type="evidence" value="ECO:0007669"/>
    <property type="project" value="UniProtKB-SubCell"/>
</dbReference>
<name>A0A4R2KBV5_9FIRM</name>
<dbReference type="GO" id="GO:0005509">
    <property type="term" value="F:calcium ion binding"/>
    <property type="evidence" value="ECO:0007669"/>
    <property type="project" value="UniProtKB-UniRule"/>
</dbReference>
<evidence type="ECO:0000256" key="10">
    <source>
        <dbReference type="ARBA" id="ARBA00023125"/>
    </source>
</evidence>
<keyword evidence="9 14" id="KW-0805">Transcription regulation</keyword>
<feature type="domain" description="Response regulatory" evidence="17">
    <location>
        <begin position="5"/>
        <end position="119"/>
    </location>
</feature>
<evidence type="ECO:0000256" key="8">
    <source>
        <dbReference type="ARBA" id="ARBA00023012"/>
    </source>
</evidence>
<evidence type="ECO:0000256" key="6">
    <source>
        <dbReference type="ARBA" id="ARBA00022837"/>
    </source>
</evidence>
<evidence type="ECO:0000256" key="5">
    <source>
        <dbReference type="ARBA" id="ARBA00022553"/>
    </source>
</evidence>
<dbReference type="EMBL" id="SLWV01000031">
    <property type="protein sequence ID" value="TCO69547.1"/>
    <property type="molecule type" value="Genomic_DNA"/>
</dbReference>
<evidence type="ECO:0000313" key="18">
    <source>
        <dbReference type="EMBL" id="TCO69547.1"/>
    </source>
</evidence>
<keyword evidence="10 14" id="KW-0238">DNA-binding</keyword>
<evidence type="ECO:0000313" key="19">
    <source>
        <dbReference type="Proteomes" id="UP000294919"/>
    </source>
</evidence>
<evidence type="ECO:0000256" key="1">
    <source>
        <dbReference type="ARBA" id="ARBA00004496"/>
    </source>
</evidence>
<evidence type="ECO:0000256" key="3">
    <source>
        <dbReference type="ARBA" id="ARBA00022490"/>
    </source>
</evidence>
<dbReference type="SUPFAM" id="SSF52172">
    <property type="entry name" value="CheY-like"/>
    <property type="match status" value="1"/>
</dbReference>
<keyword evidence="19" id="KW-1185">Reference proteome</keyword>
<keyword evidence="5 16" id="KW-0597">Phosphoprotein</keyword>
<dbReference type="SUPFAM" id="SSF46894">
    <property type="entry name" value="C-terminal effector domain of the bipartite response regulators"/>
    <property type="match status" value="1"/>
</dbReference>
<keyword evidence="6 14" id="KW-0106">Calcium</keyword>
<feature type="binding site" evidence="15">
    <location>
        <position position="56"/>
    </location>
    <ligand>
        <name>Ca(2+)</name>
        <dbReference type="ChEBI" id="CHEBI:29108"/>
    </ligand>
</feature>
<dbReference type="OrthoDB" id="9793299at2"/>
<evidence type="ECO:0000256" key="12">
    <source>
        <dbReference type="ARBA" id="ARBA00023163"/>
    </source>
</evidence>
<dbReference type="GO" id="GO:0051606">
    <property type="term" value="P:detection of stimulus"/>
    <property type="evidence" value="ECO:0007669"/>
    <property type="project" value="UniProtKB-UniRule"/>
</dbReference>
<comment type="caution">
    <text evidence="18">The sequence shown here is derived from an EMBL/GenBank/DDBJ whole genome shotgun (WGS) entry which is preliminary data.</text>
</comment>
<keyword evidence="8 14" id="KW-0902">Two-component regulatory system</keyword>
<evidence type="ECO:0000256" key="11">
    <source>
        <dbReference type="ARBA" id="ARBA00023159"/>
    </source>
</evidence>
<keyword evidence="12 14" id="KW-0804">Transcription</keyword>
<evidence type="ECO:0000256" key="14">
    <source>
        <dbReference type="PIRNR" id="PIRNR002937"/>
    </source>
</evidence>
<dbReference type="GO" id="GO:0030435">
    <property type="term" value="P:sporulation resulting in formation of a cellular spore"/>
    <property type="evidence" value="ECO:0007669"/>
    <property type="project" value="UniProtKB-UniRule"/>
</dbReference>
<dbReference type="Gene3D" id="3.40.50.2300">
    <property type="match status" value="1"/>
</dbReference>
<dbReference type="InterPro" id="IPR016032">
    <property type="entry name" value="Sig_transdc_resp-reg_C-effctor"/>
</dbReference>
<gene>
    <name evidence="18" type="ORF">EV214_13171</name>
</gene>
<protein>
    <recommendedName>
        <fullName evidence="2 14">Stage 0 sporulation protein A homolog</fullName>
    </recommendedName>
</protein>
<evidence type="ECO:0000256" key="15">
    <source>
        <dbReference type="PIRSR" id="PIRSR002937-1"/>
    </source>
</evidence>
<feature type="modified residue" description="4-aspartylphosphate" evidence="16">
    <location>
        <position position="56"/>
    </location>
</feature>
<dbReference type="GO" id="GO:0003677">
    <property type="term" value="F:DNA binding"/>
    <property type="evidence" value="ECO:0007669"/>
    <property type="project" value="UniProtKB-KW"/>
</dbReference>
<evidence type="ECO:0000256" key="7">
    <source>
        <dbReference type="ARBA" id="ARBA00022969"/>
    </source>
</evidence>
<organism evidence="18 19">
    <name type="scientific">Marinisporobacter balticus</name>
    <dbReference type="NCBI Taxonomy" id="2018667"/>
    <lineage>
        <taxon>Bacteria</taxon>
        <taxon>Bacillati</taxon>
        <taxon>Bacillota</taxon>
        <taxon>Clostridia</taxon>
        <taxon>Peptostreptococcales</taxon>
        <taxon>Thermotaleaceae</taxon>
        <taxon>Marinisporobacter</taxon>
    </lineage>
</organism>
<keyword evidence="14 15" id="KW-0479">Metal-binding</keyword>
<keyword evidence="7 14" id="KW-0749">Sporulation</keyword>
<dbReference type="SMART" id="SM00448">
    <property type="entry name" value="REC"/>
    <property type="match status" value="1"/>
</dbReference>
<feature type="binding site" evidence="15">
    <location>
        <position position="10"/>
    </location>
    <ligand>
        <name>Ca(2+)</name>
        <dbReference type="ChEBI" id="CHEBI:29108"/>
    </ligand>
</feature>
<evidence type="ECO:0000256" key="4">
    <source>
        <dbReference type="ARBA" id="ARBA00022491"/>
    </source>
</evidence>
<dbReference type="GO" id="GO:0003700">
    <property type="term" value="F:DNA-binding transcription factor activity"/>
    <property type="evidence" value="ECO:0007669"/>
    <property type="project" value="InterPro"/>
</dbReference>